<feature type="signal peptide" evidence="1">
    <location>
        <begin position="1"/>
        <end position="20"/>
    </location>
</feature>
<dbReference type="EMBL" id="HBFP01006217">
    <property type="protein sequence ID" value="CAD8820044.1"/>
    <property type="molecule type" value="Transcribed_RNA"/>
</dbReference>
<organism evidence="3">
    <name type="scientific">Timspurckia oligopyrenoides</name>
    <dbReference type="NCBI Taxonomy" id="708627"/>
    <lineage>
        <taxon>Eukaryota</taxon>
        <taxon>Rhodophyta</taxon>
        <taxon>Bangiophyceae</taxon>
        <taxon>Porphyridiales</taxon>
        <taxon>Porphyridiaceae</taxon>
        <taxon>Timspurckia</taxon>
    </lineage>
</organism>
<keyword evidence="1" id="KW-0732">Signal</keyword>
<proteinExistence type="predicted"/>
<evidence type="ECO:0000256" key="1">
    <source>
        <dbReference type="SAM" id="SignalP"/>
    </source>
</evidence>
<feature type="chain" id="PRO_5030598956" description="CHRD domain-containing protein" evidence="1">
    <location>
        <begin position="21"/>
        <end position="250"/>
    </location>
</feature>
<protein>
    <recommendedName>
        <fullName evidence="2">CHRD domain-containing protein</fullName>
    </recommendedName>
</protein>
<name>A0A7S0ZFB0_9RHOD</name>
<feature type="domain" description="CHRD" evidence="2">
    <location>
        <begin position="156"/>
        <end position="248"/>
    </location>
</feature>
<gene>
    <name evidence="3" type="ORF">TOLI1172_LOCUS4433</name>
</gene>
<accession>A0A7S0ZFB0</accession>
<evidence type="ECO:0000259" key="2">
    <source>
        <dbReference type="Pfam" id="PF07452"/>
    </source>
</evidence>
<reference evidence="3" key="1">
    <citation type="submission" date="2021-01" db="EMBL/GenBank/DDBJ databases">
        <authorList>
            <person name="Corre E."/>
            <person name="Pelletier E."/>
            <person name="Niang G."/>
            <person name="Scheremetjew M."/>
            <person name="Finn R."/>
            <person name="Kale V."/>
            <person name="Holt S."/>
            <person name="Cochrane G."/>
            <person name="Meng A."/>
            <person name="Brown T."/>
            <person name="Cohen L."/>
        </authorList>
    </citation>
    <scope>NUCLEOTIDE SEQUENCE</scope>
    <source>
        <strain evidence="3">CCMP3278</strain>
    </source>
</reference>
<evidence type="ECO:0000313" key="3">
    <source>
        <dbReference type="EMBL" id="CAD8820044.1"/>
    </source>
</evidence>
<dbReference type="AlphaFoldDB" id="A0A7S0ZFB0"/>
<dbReference type="InterPro" id="IPR010895">
    <property type="entry name" value="CHRD"/>
</dbReference>
<sequence length="250" mass="25746">MSSKLCIVFAFALLAVGVFAQERTCPCSFVNEFPDCVYPAPTEGTCFTESCAGWICSPEASSTTTCRVTSSPSYAITGPNGQCAPAVSTLVVPEWSGSLEGGFFCGSGCNGEAELAVSDVSVSTPEQIGSSNAYLYINIFPNTVIAAAFSFSMENTAACEGAENTLTAFHVHRKSDGSNTGPVAWTICGGGGTPCPSGLAGFSGTYILVYNGNAALAPIELSAIQNNPSGYYVNLHTPCAPSGLIRGEFA</sequence>
<dbReference type="Pfam" id="PF07452">
    <property type="entry name" value="CHRD"/>
    <property type="match status" value="1"/>
</dbReference>